<evidence type="ECO:0000313" key="2">
    <source>
        <dbReference type="EMBL" id="KYG63151.1"/>
    </source>
</evidence>
<keyword evidence="1" id="KW-0732">Signal</keyword>
<dbReference type="OrthoDB" id="5295845at2"/>
<reference evidence="2 3" key="1">
    <citation type="submission" date="2016-03" db="EMBL/GenBank/DDBJ databases">
        <authorList>
            <person name="Ploux O."/>
        </authorList>
    </citation>
    <scope>NUCLEOTIDE SEQUENCE [LARGE SCALE GENOMIC DNA]</scope>
    <source>
        <strain evidence="2 3">R0</strain>
    </source>
</reference>
<feature type="chain" id="PRO_5007572865" description="Carboxypeptidase regulatory-like domain-containing protein" evidence="1">
    <location>
        <begin position="20"/>
        <end position="125"/>
    </location>
</feature>
<dbReference type="EMBL" id="LUKE01000004">
    <property type="protein sequence ID" value="KYG63151.1"/>
    <property type="molecule type" value="Genomic_DNA"/>
</dbReference>
<evidence type="ECO:0000256" key="1">
    <source>
        <dbReference type="SAM" id="SignalP"/>
    </source>
</evidence>
<protein>
    <recommendedName>
        <fullName evidence="4">Carboxypeptidase regulatory-like domain-containing protein</fullName>
    </recommendedName>
</protein>
<comment type="caution">
    <text evidence="2">The sequence shown here is derived from an EMBL/GenBank/DDBJ whole genome shotgun (WGS) entry which is preliminary data.</text>
</comment>
<dbReference type="Proteomes" id="UP000075320">
    <property type="component" value="Unassembled WGS sequence"/>
</dbReference>
<accession>A0A150WHG8</accession>
<dbReference type="AlphaFoldDB" id="A0A150WHG8"/>
<keyword evidence="3" id="KW-1185">Reference proteome</keyword>
<organism evidence="2 3">
    <name type="scientific">Bdellovibrio bacteriovorus</name>
    <dbReference type="NCBI Taxonomy" id="959"/>
    <lineage>
        <taxon>Bacteria</taxon>
        <taxon>Pseudomonadati</taxon>
        <taxon>Bdellovibrionota</taxon>
        <taxon>Bdellovibrionia</taxon>
        <taxon>Bdellovibrionales</taxon>
        <taxon>Pseudobdellovibrionaceae</taxon>
        <taxon>Bdellovibrio</taxon>
    </lineage>
</organism>
<sequence>MTKIFMSILVFILPGVLMAAPISAENVKCTAKYFEVLPDGNARKAESVLKVTDDSTAHLLLETELEGRGYVFNGPKKNGPYMLTISKAPDYTFGSNTTGEFSAEGRLQVSVVEGNIVHKLECYRR</sequence>
<evidence type="ECO:0008006" key="4">
    <source>
        <dbReference type="Google" id="ProtNLM"/>
    </source>
</evidence>
<dbReference type="RefSeq" id="WP_061836226.1">
    <property type="nucleotide sequence ID" value="NZ_LUKE01000004.1"/>
</dbReference>
<feature type="signal peptide" evidence="1">
    <location>
        <begin position="1"/>
        <end position="19"/>
    </location>
</feature>
<proteinExistence type="predicted"/>
<evidence type="ECO:0000313" key="3">
    <source>
        <dbReference type="Proteomes" id="UP000075320"/>
    </source>
</evidence>
<name>A0A150WHG8_BDEBC</name>
<gene>
    <name evidence="2" type="ORF">AZI86_15705</name>
</gene>